<dbReference type="InterPro" id="IPR043129">
    <property type="entry name" value="ATPase_NBD"/>
</dbReference>
<comment type="caution">
    <text evidence="5">The sequence shown here is derived from an EMBL/GenBank/DDBJ whole genome shotgun (WGS) entry which is preliminary data.</text>
</comment>
<dbReference type="GO" id="GO:0005975">
    <property type="term" value="P:carbohydrate metabolic process"/>
    <property type="evidence" value="ECO:0007669"/>
    <property type="project" value="InterPro"/>
</dbReference>
<evidence type="ECO:0000313" key="6">
    <source>
        <dbReference type="Proteomes" id="UP000234473"/>
    </source>
</evidence>
<evidence type="ECO:0000313" key="5">
    <source>
        <dbReference type="EMBL" id="PLP41625.1"/>
    </source>
</evidence>
<comment type="similarity">
    <text evidence="1">Belongs to the FGGY kinase family.</text>
</comment>
<evidence type="ECO:0000256" key="3">
    <source>
        <dbReference type="ARBA" id="ARBA00022777"/>
    </source>
</evidence>
<name>A0A2N5AAN1_KLEVA</name>
<sequence length="174" mass="19256">MKQDVILVLDCGATNVRAMAVDRQGNIIARAATANASDIAAENSDWHQWSLEAIMQRFADCCRQIHDQLASCTVRGITVTTFGVDGALVDEQGALLYPIISWKCPRTAAVMENISQYMPAHQLQQIAGVGAFAFNTLYKLVWLKENHPQLLAQAHAWLFISSLINHRLTGEFTT</sequence>
<dbReference type="GO" id="GO:0016301">
    <property type="term" value="F:kinase activity"/>
    <property type="evidence" value="ECO:0007669"/>
    <property type="project" value="UniProtKB-KW"/>
</dbReference>
<dbReference type="EMBL" id="PICB01001505">
    <property type="protein sequence ID" value="PLP41625.1"/>
    <property type="molecule type" value="Genomic_DNA"/>
</dbReference>
<evidence type="ECO:0000256" key="1">
    <source>
        <dbReference type="ARBA" id="ARBA00009156"/>
    </source>
</evidence>
<dbReference type="GO" id="GO:0016773">
    <property type="term" value="F:phosphotransferase activity, alcohol group as acceptor"/>
    <property type="evidence" value="ECO:0007669"/>
    <property type="project" value="InterPro"/>
</dbReference>
<dbReference type="Proteomes" id="UP000234473">
    <property type="component" value="Unassembled WGS sequence"/>
</dbReference>
<feature type="non-terminal residue" evidence="5">
    <location>
        <position position="174"/>
    </location>
</feature>
<dbReference type="PANTHER" id="PTHR43095">
    <property type="entry name" value="SUGAR KINASE"/>
    <property type="match status" value="1"/>
</dbReference>
<dbReference type="Gene3D" id="3.30.420.40">
    <property type="match status" value="1"/>
</dbReference>
<dbReference type="PROSITE" id="PS00933">
    <property type="entry name" value="FGGY_KINASES_1"/>
    <property type="match status" value="1"/>
</dbReference>
<keyword evidence="2" id="KW-0808">Transferase</keyword>
<dbReference type="InterPro" id="IPR018484">
    <property type="entry name" value="FGGY_N"/>
</dbReference>
<evidence type="ECO:0000259" key="4">
    <source>
        <dbReference type="Pfam" id="PF00370"/>
    </source>
</evidence>
<accession>A0A2N5AAN1</accession>
<dbReference type="InterPro" id="IPR050406">
    <property type="entry name" value="FGGY_Carb_Kinase"/>
</dbReference>
<dbReference type="PANTHER" id="PTHR43095:SF5">
    <property type="entry name" value="XYLULOSE KINASE"/>
    <property type="match status" value="1"/>
</dbReference>
<protein>
    <submittedName>
        <fullName evidence="5">L-fuculokinase</fullName>
    </submittedName>
</protein>
<organism evidence="5 6">
    <name type="scientific">Klebsiella variicola</name>
    <dbReference type="NCBI Taxonomy" id="244366"/>
    <lineage>
        <taxon>Bacteria</taxon>
        <taxon>Pseudomonadati</taxon>
        <taxon>Pseudomonadota</taxon>
        <taxon>Gammaproteobacteria</taxon>
        <taxon>Enterobacterales</taxon>
        <taxon>Enterobacteriaceae</taxon>
        <taxon>Klebsiella/Raoultella group</taxon>
        <taxon>Klebsiella</taxon>
        <taxon>Klebsiella pneumoniae complex</taxon>
    </lineage>
</organism>
<evidence type="ECO:0000256" key="2">
    <source>
        <dbReference type="ARBA" id="ARBA00022679"/>
    </source>
</evidence>
<dbReference type="SUPFAM" id="SSF53067">
    <property type="entry name" value="Actin-like ATPase domain"/>
    <property type="match status" value="1"/>
</dbReference>
<reference evidence="5 6" key="1">
    <citation type="submission" date="2017-11" db="EMBL/GenBank/DDBJ databases">
        <authorList>
            <person name="Han C.G."/>
        </authorList>
    </citation>
    <scope>NUCLEOTIDE SEQUENCE [LARGE SCALE GENOMIC DNA]</scope>
    <source>
        <strain evidence="5 6">A5</strain>
    </source>
</reference>
<dbReference type="AlphaFoldDB" id="A0A2N5AAN1"/>
<dbReference type="InterPro" id="IPR018483">
    <property type="entry name" value="Carb_kinase_FGGY_CS"/>
</dbReference>
<keyword evidence="3 5" id="KW-0418">Kinase</keyword>
<dbReference type="Pfam" id="PF00370">
    <property type="entry name" value="FGGY_N"/>
    <property type="match status" value="1"/>
</dbReference>
<proteinExistence type="inferred from homology"/>
<gene>
    <name evidence="5" type="ORF">CWM98_23760</name>
</gene>
<feature type="domain" description="Carbohydrate kinase FGGY N-terminal" evidence="4">
    <location>
        <begin position="5"/>
        <end position="174"/>
    </location>
</feature>
<reference evidence="5 6" key="2">
    <citation type="submission" date="2018-01" db="EMBL/GenBank/DDBJ databases">
        <title>Genomic study of Klebsiella pneumoniae.</title>
        <authorList>
            <person name="Yang Y."/>
            <person name="Bicalho R."/>
        </authorList>
    </citation>
    <scope>NUCLEOTIDE SEQUENCE [LARGE SCALE GENOMIC DNA]</scope>
    <source>
        <strain evidence="5 6">A5</strain>
    </source>
</reference>